<protein>
    <submittedName>
        <fullName evidence="2">Peptidase S41</fullName>
    </submittedName>
</protein>
<dbReference type="AlphaFoldDB" id="A0A6G6GI21"/>
<reference evidence="2 3" key="1">
    <citation type="submission" date="2020-02" db="EMBL/GenBank/DDBJ databases">
        <title>Complete genome sequence of Flavobacteriaceae bacterium.</title>
        <authorList>
            <person name="Kim S.-J."/>
            <person name="Kim Y.-S."/>
            <person name="Kim K.-H."/>
        </authorList>
    </citation>
    <scope>NUCLEOTIDE SEQUENCE [LARGE SCALE GENOMIC DNA]</scope>
    <source>
        <strain evidence="2 3">RR4-40</strain>
    </source>
</reference>
<dbReference type="Pfam" id="PF03572">
    <property type="entry name" value="Peptidase_S41"/>
    <property type="match status" value="1"/>
</dbReference>
<proteinExistence type="predicted"/>
<dbReference type="SMART" id="SM00245">
    <property type="entry name" value="TSPc"/>
    <property type="match status" value="1"/>
</dbReference>
<keyword evidence="3" id="KW-1185">Reference proteome</keyword>
<dbReference type="SUPFAM" id="SSF52096">
    <property type="entry name" value="ClpP/crotonase"/>
    <property type="match status" value="1"/>
</dbReference>
<accession>A0A6G6GI21</accession>
<dbReference type="PANTHER" id="PTHR11261:SF3">
    <property type="entry name" value="RETINOL-BINDING PROTEIN 3"/>
    <property type="match status" value="1"/>
</dbReference>
<dbReference type="InterPro" id="IPR029045">
    <property type="entry name" value="ClpP/crotonase-like_dom_sf"/>
</dbReference>
<dbReference type="GO" id="GO:0008236">
    <property type="term" value="F:serine-type peptidase activity"/>
    <property type="evidence" value="ECO:0007669"/>
    <property type="project" value="InterPro"/>
</dbReference>
<dbReference type="Gene3D" id="3.90.226.10">
    <property type="entry name" value="2-enoyl-CoA Hydratase, Chain A, domain 1"/>
    <property type="match status" value="1"/>
</dbReference>
<name>A0A6G6GI21_9FLAO</name>
<dbReference type="Proteomes" id="UP000505306">
    <property type="component" value="Chromosome"/>
</dbReference>
<evidence type="ECO:0000313" key="2">
    <source>
        <dbReference type="EMBL" id="QIE58236.1"/>
    </source>
</evidence>
<sequence>MKIYLVILVSLVTLLGKAQNDADYLTKVQIEQDLALLDKIFQEQSSYQGLNGFDYREDFETYLQQIDDQKISQTDFGLFLSNIIGKIGDRHSYVKGYDLPETLYFPLSFAPYKERVLVLDYDRANRVYDLHNSQYPFLKSINNIPIENILQKALPNEQLAPKKSYLLNAVRDLRDIETVFSILKIDLPNPLPITLENENGTEKEIQVTLVLDDKKGYLWDEKFHKKDFYFYYKDEKLNDRDLLEQFFTIKDNIGYVQIYAMLEREESPVFFELLNDFMIKAVETDALIIDVRDNGGGSRDLINELAGYFVAPNAIYIVNATKQRGLLPLNEDLKQRLHNRYLFSRDELDYTEQKAVDDFMNTFEPMYLLDKDKFSDYHYYVFNGQKLSEGKYHYNKPIYILTNESSFSAASVLVSTLKGLPNIKIVGVNTDGSSGNSERFELPNSELRGKISTMVSFQKDGKILDGIGTAPDIVIERNLDQIFMKEDYQLNRLLELIKEE</sequence>
<dbReference type="GO" id="GO:0006508">
    <property type="term" value="P:proteolysis"/>
    <property type="evidence" value="ECO:0007669"/>
    <property type="project" value="InterPro"/>
</dbReference>
<dbReference type="KEGG" id="mgel:G5B37_01230"/>
<dbReference type="PANTHER" id="PTHR11261">
    <property type="entry name" value="INTERPHOTORECEPTOR RETINOID-BINDING PROTEIN"/>
    <property type="match status" value="1"/>
</dbReference>
<evidence type="ECO:0000313" key="3">
    <source>
        <dbReference type="Proteomes" id="UP000505306"/>
    </source>
</evidence>
<dbReference type="EMBL" id="CP049057">
    <property type="protein sequence ID" value="QIE58236.1"/>
    <property type="molecule type" value="Genomic_DNA"/>
</dbReference>
<dbReference type="InterPro" id="IPR005151">
    <property type="entry name" value="Tail-specific_protease"/>
</dbReference>
<dbReference type="RefSeq" id="WP_164678243.1">
    <property type="nucleotide sequence ID" value="NZ_CP049057.1"/>
</dbReference>
<gene>
    <name evidence="2" type="ORF">G5B37_01230</name>
</gene>
<feature type="domain" description="Tail specific protease" evidence="1">
    <location>
        <begin position="225"/>
        <end position="476"/>
    </location>
</feature>
<organism evidence="2 3">
    <name type="scientific">Rasiella rasia</name>
    <dbReference type="NCBI Taxonomy" id="2744027"/>
    <lineage>
        <taxon>Bacteria</taxon>
        <taxon>Pseudomonadati</taxon>
        <taxon>Bacteroidota</taxon>
        <taxon>Flavobacteriia</taxon>
        <taxon>Flavobacteriales</taxon>
        <taxon>Flavobacteriaceae</taxon>
        <taxon>Rasiella</taxon>
    </lineage>
</organism>
<evidence type="ECO:0000259" key="1">
    <source>
        <dbReference type="SMART" id="SM00245"/>
    </source>
</evidence>